<protein>
    <submittedName>
        <fullName evidence="2">Uncharacterized protein</fullName>
    </submittedName>
</protein>
<dbReference type="EMBL" id="CP054491">
    <property type="protein sequence ID" value="QKQ27931.1"/>
    <property type="molecule type" value="Genomic_DNA"/>
</dbReference>
<gene>
    <name evidence="2" type="ORF">HUE57_17820</name>
</gene>
<name>A0A6N0I0D3_9GAMM</name>
<feature type="region of interest" description="Disordered" evidence="1">
    <location>
        <begin position="81"/>
        <end position="111"/>
    </location>
</feature>
<accession>A0A6N0I0D3</accession>
<dbReference type="KEGG" id="rev:HUE57_17820"/>
<keyword evidence="3" id="KW-1185">Reference proteome</keyword>
<evidence type="ECO:0000256" key="1">
    <source>
        <dbReference type="SAM" id="MobiDB-lite"/>
    </source>
</evidence>
<evidence type="ECO:0000313" key="2">
    <source>
        <dbReference type="EMBL" id="QKQ27931.1"/>
    </source>
</evidence>
<dbReference type="RefSeq" id="WP_174673640.1">
    <property type="nucleotide sequence ID" value="NZ_CP054491.1"/>
</dbReference>
<organism evidence="2 3">
    <name type="scientific">Candidatus Reidiella endopervernicosa</name>
    <dbReference type="NCBI Taxonomy" id="2738883"/>
    <lineage>
        <taxon>Bacteria</taxon>
        <taxon>Pseudomonadati</taxon>
        <taxon>Pseudomonadota</taxon>
        <taxon>Gammaproteobacteria</taxon>
        <taxon>Candidatus Reidiella</taxon>
    </lineage>
</organism>
<proteinExistence type="predicted"/>
<evidence type="ECO:0000313" key="3">
    <source>
        <dbReference type="Proteomes" id="UP000509658"/>
    </source>
</evidence>
<sequence length="111" mass="12459">MRKFVWASAQANSKNLTRPFMPAAPRPSCVRCVITSSRLYTTSSLTLRRHLLRRSLALSTTNRQTASTIGANRLRFAIHGGQRTIGASTRRDSPLPINATNRKPIKEKRKN</sequence>
<dbReference type="Proteomes" id="UP000509658">
    <property type="component" value="Chromosome"/>
</dbReference>
<dbReference type="AlphaFoldDB" id="A0A6N0I0D3"/>
<reference evidence="2 3" key="1">
    <citation type="submission" date="2020-05" db="EMBL/GenBank/DDBJ databases">
        <title>Horizontal transmission and recombination maintain forever young bacterial symbiont genomes.</title>
        <authorList>
            <person name="Russell S.L."/>
            <person name="Pepper-Tunick E."/>
            <person name="Svedberg J."/>
            <person name="Byrne A."/>
            <person name="Ruelas Castillo J."/>
            <person name="Vollmers C."/>
            <person name="Beinart R.A."/>
            <person name="Corbett-Detig R."/>
        </authorList>
    </citation>
    <scope>NUCLEOTIDE SEQUENCE [LARGE SCALE GENOMIC DNA]</scope>
    <source>
        <strain evidence="2">Santa_Monica_outfall</strain>
    </source>
</reference>